<name>A0ABW7UWN9_9ACTN</name>
<keyword evidence="3" id="KW-1185">Reference proteome</keyword>
<accession>A0ABW7UWN9</accession>
<feature type="signal peptide" evidence="1">
    <location>
        <begin position="1"/>
        <end position="36"/>
    </location>
</feature>
<dbReference type="Proteomes" id="UP001611548">
    <property type="component" value="Unassembled WGS sequence"/>
</dbReference>
<sequence>MFKFMVKGAHMRWGKKIATGALAVLMGATATGLATAAPAEAAGAKYKCSISKAGLDWGRPSVTSSCKKSSSGKKVSKHRAMLKCDVVRGAGAGAEHTIRYTEYGPWVSPGKKSSVKCGFRSFTAGFGVQTKR</sequence>
<comment type="caution">
    <text evidence="2">The sequence shown here is derived from an EMBL/GenBank/DDBJ whole genome shotgun (WGS) entry which is preliminary data.</text>
</comment>
<dbReference type="EMBL" id="JBIRWE010000013">
    <property type="protein sequence ID" value="MFI1967009.1"/>
    <property type="molecule type" value="Genomic_DNA"/>
</dbReference>
<gene>
    <name evidence="2" type="ORF">ACH429_23325</name>
</gene>
<evidence type="ECO:0000313" key="2">
    <source>
        <dbReference type="EMBL" id="MFI1967009.1"/>
    </source>
</evidence>
<evidence type="ECO:0000256" key="1">
    <source>
        <dbReference type="SAM" id="SignalP"/>
    </source>
</evidence>
<evidence type="ECO:0000313" key="3">
    <source>
        <dbReference type="Proteomes" id="UP001611548"/>
    </source>
</evidence>
<reference evidence="2 3" key="1">
    <citation type="submission" date="2024-10" db="EMBL/GenBank/DDBJ databases">
        <title>The Natural Products Discovery Center: Release of the First 8490 Sequenced Strains for Exploring Actinobacteria Biosynthetic Diversity.</title>
        <authorList>
            <person name="Kalkreuter E."/>
            <person name="Kautsar S.A."/>
            <person name="Yang D."/>
            <person name="Bader C.D."/>
            <person name="Teijaro C.N."/>
            <person name="Fluegel L."/>
            <person name="Davis C.M."/>
            <person name="Simpson J.R."/>
            <person name="Lauterbach L."/>
            <person name="Steele A.D."/>
            <person name="Gui C."/>
            <person name="Meng S."/>
            <person name="Li G."/>
            <person name="Viehrig K."/>
            <person name="Ye F."/>
            <person name="Su P."/>
            <person name="Kiefer A.F."/>
            <person name="Nichols A."/>
            <person name="Cepeda A.J."/>
            <person name="Yan W."/>
            <person name="Fan B."/>
            <person name="Jiang Y."/>
            <person name="Adhikari A."/>
            <person name="Zheng C.-J."/>
            <person name="Schuster L."/>
            <person name="Cowan T.M."/>
            <person name="Smanski M.J."/>
            <person name="Chevrette M.G."/>
            <person name="De Carvalho L.P.S."/>
            <person name="Shen B."/>
        </authorList>
    </citation>
    <scope>NUCLEOTIDE SEQUENCE [LARGE SCALE GENOMIC DNA]</scope>
    <source>
        <strain evidence="2 3">NPDC020327</strain>
    </source>
</reference>
<dbReference type="RefSeq" id="WP_055470485.1">
    <property type="nucleotide sequence ID" value="NZ_JBIRWE010000013.1"/>
</dbReference>
<protein>
    <submittedName>
        <fullName evidence="2">Uncharacterized protein</fullName>
    </submittedName>
</protein>
<keyword evidence="1" id="KW-0732">Signal</keyword>
<feature type="chain" id="PRO_5045341252" evidence="1">
    <location>
        <begin position="37"/>
        <end position="132"/>
    </location>
</feature>
<organism evidence="2 3">
    <name type="scientific">Streptomyces pathocidini</name>
    <dbReference type="NCBI Taxonomy" id="1650571"/>
    <lineage>
        <taxon>Bacteria</taxon>
        <taxon>Bacillati</taxon>
        <taxon>Actinomycetota</taxon>
        <taxon>Actinomycetes</taxon>
        <taxon>Kitasatosporales</taxon>
        <taxon>Streptomycetaceae</taxon>
        <taxon>Streptomyces</taxon>
    </lineage>
</organism>
<proteinExistence type="predicted"/>